<dbReference type="CDD" id="cd00082">
    <property type="entry name" value="HisKA"/>
    <property type="match status" value="1"/>
</dbReference>
<evidence type="ECO:0000259" key="16">
    <source>
        <dbReference type="PROSITE" id="PS50110"/>
    </source>
</evidence>
<dbReference type="InterPro" id="IPR036890">
    <property type="entry name" value="HATPase_C_sf"/>
</dbReference>
<dbReference type="GO" id="GO:0003700">
    <property type="term" value="F:DNA-binding transcription factor activity"/>
    <property type="evidence" value="ECO:0007669"/>
    <property type="project" value="InterPro"/>
</dbReference>
<dbReference type="SMART" id="SM00448">
    <property type="entry name" value="REC"/>
    <property type="match status" value="1"/>
</dbReference>
<dbReference type="PRINTS" id="PR00344">
    <property type="entry name" value="BCTRLSENSOR"/>
</dbReference>
<dbReference type="InterPro" id="IPR005467">
    <property type="entry name" value="His_kinase_dom"/>
</dbReference>
<dbReference type="Gene3D" id="3.30.565.10">
    <property type="entry name" value="Histidine kinase-like ATPase, C-terminal domain"/>
    <property type="match status" value="1"/>
</dbReference>
<evidence type="ECO:0000313" key="17">
    <source>
        <dbReference type="EMBL" id="SHM87908.1"/>
    </source>
</evidence>
<dbReference type="GO" id="GO:0005524">
    <property type="term" value="F:ATP binding"/>
    <property type="evidence" value="ECO:0007669"/>
    <property type="project" value="UniProtKB-KW"/>
</dbReference>
<keyword evidence="13" id="KW-1133">Transmembrane helix</keyword>
<evidence type="ECO:0000256" key="8">
    <source>
        <dbReference type="ARBA" id="ARBA00023012"/>
    </source>
</evidence>
<organism evidence="17 18">
    <name type="scientific">Xylanibacter ruminicola</name>
    <name type="common">Prevotella ruminicola</name>
    <dbReference type="NCBI Taxonomy" id="839"/>
    <lineage>
        <taxon>Bacteria</taxon>
        <taxon>Pseudomonadati</taxon>
        <taxon>Bacteroidota</taxon>
        <taxon>Bacteroidia</taxon>
        <taxon>Bacteroidales</taxon>
        <taxon>Prevotellaceae</taxon>
        <taxon>Xylanibacter</taxon>
    </lineage>
</organism>
<dbReference type="InterPro" id="IPR013783">
    <property type="entry name" value="Ig-like_fold"/>
</dbReference>
<dbReference type="SMART" id="SM00387">
    <property type="entry name" value="HATPase_c"/>
    <property type="match status" value="1"/>
</dbReference>
<dbReference type="EC" id="2.7.13.3" evidence="2"/>
<dbReference type="InterPro" id="IPR009057">
    <property type="entry name" value="Homeodomain-like_sf"/>
</dbReference>
<dbReference type="Proteomes" id="UP000184280">
    <property type="component" value="Unassembled WGS sequence"/>
</dbReference>
<dbReference type="Pfam" id="PF07494">
    <property type="entry name" value="Reg_prop"/>
    <property type="match status" value="2"/>
</dbReference>
<feature type="modified residue" description="4-aspartylphosphate" evidence="12">
    <location>
        <position position="1082"/>
    </location>
</feature>
<dbReference type="InterPro" id="IPR003594">
    <property type="entry name" value="HATPase_dom"/>
</dbReference>
<keyword evidence="7" id="KW-0067">ATP-binding</keyword>
<dbReference type="Pfam" id="PF00072">
    <property type="entry name" value="Response_reg"/>
    <property type="match status" value="1"/>
</dbReference>
<evidence type="ECO:0000256" key="10">
    <source>
        <dbReference type="ARBA" id="ARBA00023125"/>
    </source>
</evidence>
<dbReference type="PANTHER" id="PTHR43547:SF2">
    <property type="entry name" value="HYBRID SIGNAL TRANSDUCTION HISTIDINE KINASE C"/>
    <property type="match status" value="1"/>
</dbReference>
<dbReference type="PROSITE" id="PS01124">
    <property type="entry name" value="HTH_ARAC_FAMILY_2"/>
    <property type="match status" value="1"/>
</dbReference>
<dbReference type="Gene3D" id="1.10.287.130">
    <property type="match status" value="1"/>
</dbReference>
<dbReference type="CDD" id="cd17574">
    <property type="entry name" value="REC_OmpR"/>
    <property type="match status" value="1"/>
</dbReference>
<keyword evidence="11" id="KW-0804">Transcription</keyword>
<evidence type="ECO:0000256" key="11">
    <source>
        <dbReference type="ARBA" id="ARBA00023163"/>
    </source>
</evidence>
<evidence type="ECO:0000256" key="2">
    <source>
        <dbReference type="ARBA" id="ARBA00012438"/>
    </source>
</evidence>
<dbReference type="InterPro" id="IPR011110">
    <property type="entry name" value="Reg_prop"/>
</dbReference>
<keyword evidence="5" id="KW-0547">Nucleotide-binding</keyword>
<dbReference type="InterPro" id="IPR004358">
    <property type="entry name" value="Sig_transdc_His_kin-like_C"/>
</dbReference>
<sequence>MKQLLLSLLLAIITLTTYGQTGFFFPSDRFSSGLINDICQDKYGYIWIATENGLNKFDGYRFTTYLSHPDDSTTLGSNIVTKLYCDKKGQLWVGTRIGLSRYDYTSDSFINYAFDTKIKPRVITFLERKNGEFLVGTSGRGLFRLAGNSFQKVPDGYTTKSGNWYFNQMMEDQNGQFWKCGYGEEITMKDNKEVHQFFINQGIVARFAEIDGDILIICQHGISRYHQGKITKADIDISALGGENVVISSAYQSKQGDIYIGTRGDGLFVLKKGCQKVERIECQLSGLDLNTAKIWSISEDQLGNIWLGCQSKGLVMIPKIQPLFSSWSFASQGYRLSSTITSICKGDHGIIWTIVQGNGVYGFDQRGHIVAHPDSPPSAEFIYRDKQGRYWIGSDKALYAYDPVTGRSQHHISFVCDKLNDITEIGDGRLFISTYSRGFCIYNPKDHSIKHYLSTQHNPQKGALHNNWILAMMPDSKGYIWMATSAGITCFDPQKDYFRPYGWDNLLDGMMCYSLCETKKGNILIGTDQGLYEYHPGAQKAERFKYDDALTNKVIGKIVEANNGDIWCATSMGIWHFDLQRKIFIGHVRGNGIATKEYINCIGMHTSDDMIYFANNDGLTVFNSTKVTASLQALPPLRLTGFFIAGNAITEGPVIETDTYEVSYLDNNITLEFSLLDFANPDNIIYEYKINGTQWIQEPEGENSIQLSHLQPGTYKIEARALSAGVYSSIKTITVVVTPPWYLSTWAYTLYFLAAIAFILGIGWSLRRKAHMKMDEEKMKFLINATHDIRSPLTLIMGPLAKLKSITTNSEQQEYIDTIDRNAQRLMLLVNQILDERRIDKKQMRIHCRETNLVEFISGICKLYQYNATQRHITFLFEHDKKHVLAWIDRINFDKVISNLLSNAFKYTFDGGEVKVILREREEDIEIVVADSGVGIKDEEADKLFDRFFQGRNADDLGMKGTGIGLNLSKSITLMHGGQIKAMNRKDGVHGACFCVTLPKGHAHLKPDQILTDTPAREVLSSGALPKTAFKQFHILVVDDDSEIANYIISELGSHYKFDHAPNGKEALKMLLSRQFDLVISDVMMPEMDGITMLKRIKDNVQISQIPVIMLTSKAEVEHKLEGLKSGADAYIAKPFNMEELHIQIDNLIDNVRRLRGKFSGAAQQEKRVENIQIKSNDDALMERVMKCINTNMSDPDFNIDALASEVGISRAQLHRRMKEITGISSGKFLRNLRMDQAARLLREGKVNIAQVADKVGYADQAHFSTAFKTHFGMSPSEYVNQDNA</sequence>
<evidence type="ECO:0000259" key="15">
    <source>
        <dbReference type="PROSITE" id="PS50109"/>
    </source>
</evidence>
<keyword evidence="10" id="KW-0238">DNA-binding</keyword>
<evidence type="ECO:0000256" key="6">
    <source>
        <dbReference type="ARBA" id="ARBA00022777"/>
    </source>
</evidence>
<dbReference type="SUPFAM" id="SSF63829">
    <property type="entry name" value="Calcium-dependent phosphotriesterase"/>
    <property type="match status" value="2"/>
</dbReference>
<dbReference type="InterPro" id="IPR011006">
    <property type="entry name" value="CheY-like_superfamily"/>
</dbReference>
<gene>
    <name evidence="17" type="ORF">SAMN04488494_2838</name>
</gene>
<dbReference type="GO" id="GO:0043565">
    <property type="term" value="F:sequence-specific DNA binding"/>
    <property type="evidence" value="ECO:0007669"/>
    <property type="project" value="InterPro"/>
</dbReference>
<dbReference type="InterPro" id="IPR036097">
    <property type="entry name" value="HisK_dim/P_sf"/>
</dbReference>
<dbReference type="SUPFAM" id="SSF55874">
    <property type="entry name" value="ATPase domain of HSP90 chaperone/DNA topoisomerase II/histidine kinase"/>
    <property type="match status" value="1"/>
</dbReference>
<keyword evidence="4" id="KW-0808">Transferase</keyword>
<dbReference type="OrthoDB" id="717811at2"/>
<dbReference type="InterPro" id="IPR018062">
    <property type="entry name" value="HTH_AraC-typ_CS"/>
</dbReference>
<evidence type="ECO:0000259" key="14">
    <source>
        <dbReference type="PROSITE" id="PS01124"/>
    </source>
</evidence>
<reference evidence="17 18" key="1">
    <citation type="submission" date="2016-11" db="EMBL/GenBank/DDBJ databases">
        <authorList>
            <person name="Jaros S."/>
            <person name="Januszkiewicz K."/>
            <person name="Wedrychowicz H."/>
        </authorList>
    </citation>
    <scope>NUCLEOTIDE SEQUENCE [LARGE SCALE GENOMIC DNA]</scope>
    <source>
        <strain evidence="17 18">BPI-34</strain>
    </source>
</reference>
<keyword evidence="8" id="KW-0902">Two-component regulatory system</keyword>
<protein>
    <recommendedName>
        <fullName evidence="2">histidine kinase</fullName>
        <ecNumber evidence="2">2.7.13.3</ecNumber>
    </recommendedName>
</protein>
<evidence type="ECO:0000256" key="9">
    <source>
        <dbReference type="ARBA" id="ARBA00023015"/>
    </source>
</evidence>
<dbReference type="Gene3D" id="2.130.10.10">
    <property type="entry name" value="YVTN repeat-like/Quinoprotein amine dehydrogenase"/>
    <property type="match status" value="3"/>
</dbReference>
<dbReference type="InterPro" id="IPR018060">
    <property type="entry name" value="HTH_AraC"/>
</dbReference>
<dbReference type="Gene3D" id="2.60.40.10">
    <property type="entry name" value="Immunoglobulins"/>
    <property type="match status" value="1"/>
</dbReference>
<evidence type="ECO:0000256" key="5">
    <source>
        <dbReference type="ARBA" id="ARBA00022741"/>
    </source>
</evidence>
<dbReference type="Gene3D" id="1.10.10.60">
    <property type="entry name" value="Homeodomain-like"/>
    <property type="match status" value="1"/>
</dbReference>
<feature type="domain" description="Histidine kinase" evidence="15">
    <location>
        <begin position="784"/>
        <end position="1002"/>
    </location>
</feature>
<comment type="catalytic activity">
    <reaction evidence="1">
        <text>ATP + protein L-histidine = ADP + protein N-phospho-L-histidine.</text>
        <dbReference type="EC" id="2.7.13.3"/>
    </reaction>
</comment>
<dbReference type="PROSITE" id="PS50110">
    <property type="entry name" value="RESPONSE_REGULATORY"/>
    <property type="match status" value="1"/>
</dbReference>
<keyword evidence="3 12" id="KW-0597">Phosphoprotein</keyword>
<dbReference type="PROSITE" id="PS00041">
    <property type="entry name" value="HTH_ARAC_FAMILY_1"/>
    <property type="match status" value="1"/>
</dbReference>
<dbReference type="InterPro" id="IPR015943">
    <property type="entry name" value="WD40/YVTN_repeat-like_dom_sf"/>
</dbReference>
<dbReference type="SUPFAM" id="SSF46689">
    <property type="entry name" value="Homeodomain-like"/>
    <property type="match status" value="1"/>
</dbReference>
<keyword evidence="13" id="KW-0812">Transmembrane</keyword>
<evidence type="ECO:0000256" key="4">
    <source>
        <dbReference type="ARBA" id="ARBA00022679"/>
    </source>
</evidence>
<keyword evidence="9" id="KW-0805">Transcription regulation</keyword>
<evidence type="ECO:0000256" key="1">
    <source>
        <dbReference type="ARBA" id="ARBA00000085"/>
    </source>
</evidence>
<dbReference type="Pfam" id="PF12833">
    <property type="entry name" value="HTH_18"/>
    <property type="match status" value="1"/>
</dbReference>
<dbReference type="SMART" id="SM00342">
    <property type="entry name" value="HTH_ARAC"/>
    <property type="match status" value="1"/>
</dbReference>
<proteinExistence type="predicted"/>
<dbReference type="Pfam" id="PF00512">
    <property type="entry name" value="HisKA"/>
    <property type="match status" value="1"/>
</dbReference>
<dbReference type="SUPFAM" id="SSF52172">
    <property type="entry name" value="CheY-like"/>
    <property type="match status" value="1"/>
</dbReference>
<keyword evidence="6" id="KW-0418">Kinase</keyword>
<dbReference type="InterPro" id="IPR001789">
    <property type="entry name" value="Sig_transdc_resp-reg_receiver"/>
</dbReference>
<dbReference type="PANTHER" id="PTHR43547">
    <property type="entry name" value="TWO-COMPONENT HISTIDINE KINASE"/>
    <property type="match status" value="1"/>
</dbReference>
<dbReference type="FunFam" id="3.30.565.10:FF:000037">
    <property type="entry name" value="Hybrid sensor histidine kinase/response regulator"/>
    <property type="match status" value="1"/>
</dbReference>
<dbReference type="Pfam" id="PF02518">
    <property type="entry name" value="HATPase_c"/>
    <property type="match status" value="1"/>
</dbReference>
<evidence type="ECO:0000256" key="13">
    <source>
        <dbReference type="SAM" id="Phobius"/>
    </source>
</evidence>
<dbReference type="PROSITE" id="PS50109">
    <property type="entry name" value="HIS_KIN"/>
    <property type="match status" value="1"/>
</dbReference>
<accession>A0A1M7MAT7</accession>
<dbReference type="InterPro" id="IPR003661">
    <property type="entry name" value="HisK_dim/P_dom"/>
</dbReference>
<name>A0A1M7MAT7_XYLRU</name>
<dbReference type="SUPFAM" id="SSF47384">
    <property type="entry name" value="Homodimeric domain of signal transducing histidine kinase"/>
    <property type="match status" value="1"/>
</dbReference>
<dbReference type="RefSeq" id="WP_073047004.1">
    <property type="nucleotide sequence ID" value="NZ_FOLF01000004.1"/>
</dbReference>
<feature type="domain" description="Response regulatory" evidence="16">
    <location>
        <begin position="1034"/>
        <end position="1149"/>
    </location>
</feature>
<feature type="transmembrane region" description="Helical" evidence="13">
    <location>
        <begin position="741"/>
        <end position="764"/>
    </location>
</feature>
<dbReference type="SMART" id="SM00388">
    <property type="entry name" value="HisKA"/>
    <property type="match status" value="1"/>
</dbReference>
<dbReference type="Gene3D" id="3.40.50.2300">
    <property type="match status" value="1"/>
</dbReference>
<evidence type="ECO:0000256" key="3">
    <source>
        <dbReference type="ARBA" id="ARBA00022553"/>
    </source>
</evidence>
<dbReference type="GO" id="GO:0000155">
    <property type="term" value="F:phosphorelay sensor kinase activity"/>
    <property type="evidence" value="ECO:0007669"/>
    <property type="project" value="InterPro"/>
</dbReference>
<feature type="domain" description="HTH araC/xylS-type" evidence="14">
    <location>
        <begin position="1183"/>
        <end position="1282"/>
    </location>
</feature>
<evidence type="ECO:0000313" key="18">
    <source>
        <dbReference type="Proteomes" id="UP000184280"/>
    </source>
</evidence>
<dbReference type="EMBL" id="FRCJ01000007">
    <property type="protein sequence ID" value="SHM87908.1"/>
    <property type="molecule type" value="Genomic_DNA"/>
</dbReference>
<keyword evidence="13" id="KW-0472">Membrane</keyword>
<evidence type="ECO:0000256" key="7">
    <source>
        <dbReference type="ARBA" id="ARBA00022840"/>
    </source>
</evidence>
<evidence type="ECO:0000256" key="12">
    <source>
        <dbReference type="PROSITE-ProRule" id="PRU00169"/>
    </source>
</evidence>